<dbReference type="GO" id="GO:0006508">
    <property type="term" value="P:proteolysis"/>
    <property type="evidence" value="ECO:0007669"/>
    <property type="project" value="InterPro"/>
</dbReference>
<dbReference type="PANTHER" id="PTHR22576">
    <property type="entry name" value="MUCOSA ASSOCIATED LYMPHOID TISSUE LYMPHOMA TRANSLOCATION PROTEIN 1/PARACASPASE"/>
    <property type="match status" value="1"/>
</dbReference>
<feature type="domain" description="Caspase family p20" evidence="1">
    <location>
        <begin position="4"/>
        <end position="134"/>
    </location>
</feature>
<dbReference type="InterPro" id="IPR011600">
    <property type="entry name" value="Pept_C14_caspase"/>
</dbReference>
<gene>
    <name evidence="2" type="ORF">Mucpa_2017</name>
</gene>
<dbReference type="Proteomes" id="UP000002774">
    <property type="component" value="Chromosome"/>
</dbReference>
<dbReference type="PANTHER" id="PTHR22576:SF37">
    <property type="entry name" value="MUCOSA-ASSOCIATED LYMPHOID TISSUE LYMPHOMA TRANSLOCATION PROTEIN 1"/>
    <property type="match status" value="1"/>
</dbReference>
<proteinExistence type="predicted"/>
<dbReference type="Gene3D" id="3.40.50.1460">
    <property type="match status" value="1"/>
</dbReference>
<dbReference type="GO" id="GO:0004197">
    <property type="term" value="F:cysteine-type endopeptidase activity"/>
    <property type="evidence" value="ECO:0007669"/>
    <property type="project" value="InterPro"/>
</dbReference>
<evidence type="ECO:0000313" key="2">
    <source>
        <dbReference type="EMBL" id="EHQ26157.1"/>
    </source>
</evidence>
<dbReference type="PROSITE" id="PS50208">
    <property type="entry name" value="CASPASE_P20"/>
    <property type="match status" value="1"/>
</dbReference>
<name>H1YE94_9SPHI</name>
<dbReference type="InterPro" id="IPR052039">
    <property type="entry name" value="Caspase-related_regulators"/>
</dbReference>
<dbReference type="eggNOG" id="COG4249">
    <property type="taxonomic scope" value="Bacteria"/>
</dbReference>
<evidence type="ECO:0000259" key="1">
    <source>
        <dbReference type="PROSITE" id="PS50208"/>
    </source>
</evidence>
<protein>
    <submittedName>
        <fullName evidence="2">Peptidase C14 caspase catalytic subunit p20</fullName>
    </submittedName>
</protein>
<dbReference type="EMBL" id="CM001403">
    <property type="protein sequence ID" value="EHQ26157.1"/>
    <property type="molecule type" value="Genomic_DNA"/>
</dbReference>
<accession>H1YE94</accession>
<dbReference type="Pfam" id="PF00656">
    <property type="entry name" value="Peptidase_C14"/>
    <property type="match status" value="1"/>
</dbReference>
<evidence type="ECO:0000313" key="3">
    <source>
        <dbReference type="Proteomes" id="UP000002774"/>
    </source>
</evidence>
<dbReference type="InterPro" id="IPR001309">
    <property type="entry name" value="Pept_C14_p20"/>
</dbReference>
<keyword evidence="3" id="KW-1185">Reference proteome</keyword>
<dbReference type="STRING" id="714943.Mucpa_2017"/>
<reference evidence="2" key="1">
    <citation type="submission" date="2011-09" db="EMBL/GenBank/DDBJ databases">
        <title>The permanent draft genome of Mucilaginibacter paludis DSM 18603.</title>
        <authorList>
            <consortium name="US DOE Joint Genome Institute (JGI-PGF)"/>
            <person name="Lucas S."/>
            <person name="Han J."/>
            <person name="Lapidus A."/>
            <person name="Bruce D."/>
            <person name="Goodwin L."/>
            <person name="Pitluck S."/>
            <person name="Peters L."/>
            <person name="Kyrpides N."/>
            <person name="Mavromatis K."/>
            <person name="Ivanova N."/>
            <person name="Mikhailova N."/>
            <person name="Held B."/>
            <person name="Detter J.C."/>
            <person name="Tapia R."/>
            <person name="Han C."/>
            <person name="Land M."/>
            <person name="Hauser L."/>
            <person name="Markowitz V."/>
            <person name="Cheng J.-F."/>
            <person name="Hugenholtz P."/>
            <person name="Woyke T."/>
            <person name="Wu D."/>
            <person name="Tindall B."/>
            <person name="Brambilla E."/>
            <person name="Klenk H.-P."/>
            <person name="Eisen J.A."/>
        </authorList>
    </citation>
    <scope>NUCLEOTIDE SEQUENCE [LARGE SCALE GENOMIC DNA]</scope>
    <source>
        <strain evidence="2">DSM 18603</strain>
    </source>
</reference>
<dbReference type="InterPro" id="IPR029030">
    <property type="entry name" value="Caspase-like_dom_sf"/>
</dbReference>
<dbReference type="HOGENOM" id="CLU_044439_0_0_10"/>
<dbReference type="SUPFAM" id="SSF52129">
    <property type="entry name" value="Caspase-like"/>
    <property type="match status" value="1"/>
</dbReference>
<organism evidence="2 3">
    <name type="scientific">Mucilaginibacter paludis DSM 18603</name>
    <dbReference type="NCBI Taxonomy" id="714943"/>
    <lineage>
        <taxon>Bacteria</taxon>
        <taxon>Pseudomonadati</taxon>
        <taxon>Bacteroidota</taxon>
        <taxon>Sphingobacteriia</taxon>
        <taxon>Sphingobacteriales</taxon>
        <taxon>Sphingobacteriaceae</taxon>
        <taxon>Mucilaginibacter</taxon>
    </lineage>
</organism>
<sequence length="492" mass="55457">MSKMTALALIVGNANYPGRYKLNNAVNDAKDIAAKLMKLGFAVKRVTDCTIETFERNVSEYGEELKGYDVGLFYFSGHGLQSKGKNYLTAIDTNFNDEASVHRTAYYLGEVIEYMQVAQTKINIIILDACRDNPLADKYRSIGSEGLAPIHAPKGTIIAFSTSPGEKAKDSGSGNNSIYTGALLNHIEDANIPLEEFFKRVRTSVFDLSDGKQTSWEHTSLIGNFFFNSGQLIHSPDLPYRDDCISDKDFISSGSAVDNIITEMKSHDWYKQKAAIAKLNQLSPATIDDSSKFLVGRNILQVADGTERSALWIINNLDTWVSKYSVNGENHVLNGILYEIYFNPEGVFRNGNYKSDLLEAVCKLQTNKSYIKSFEFIKNQLSPFQDYIFYIPGISPKACAIEIKGEEEIFLASGKERKAFKVKSIKHENVELMEPYKDDEWNVAMVSKDEFMTTLCKQLCVPKSMLRVSCNKDLKDFNKIYIPDSFKLYRQD</sequence>
<dbReference type="RefSeq" id="WP_008506158.1">
    <property type="nucleotide sequence ID" value="NZ_CM001403.1"/>
</dbReference>
<dbReference type="AlphaFoldDB" id="H1YE94"/>